<reference evidence="6 7" key="1">
    <citation type="journal article" date="2018" name="Gigascience">
        <title>Genomes of trombidid mites reveal novel predicted allergens and laterally-transferred genes associated with secondary metabolism.</title>
        <authorList>
            <person name="Dong X."/>
            <person name="Chaisiri K."/>
            <person name="Xia D."/>
            <person name="Armstrong S.D."/>
            <person name="Fang Y."/>
            <person name="Donnelly M.J."/>
            <person name="Kadowaki T."/>
            <person name="McGarry J.W."/>
            <person name="Darby A.C."/>
            <person name="Makepeace B.L."/>
        </authorList>
    </citation>
    <scope>NUCLEOTIDE SEQUENCE [LARGE SCALE GENOMIC DNA]</scope>
    <source>
        <strain evidence="6">UoL-WK</strain>
    </source>
</reference>
<feature type="transmembrane region" description="Helical" evidence="3">
    <location>
        <begin position="983"/>
        <end position="1005"/>
    </location>
</feature>
<dbReference type="SUPFAM" id="SSF57424">
    <property type="entry name" value="LDL receptor-like module"/>
    <property type="match status" value="1"/>
</dbReference>
<comment type="caution">
    <text evidence="6">The sequence shown here is derived from an EMBL/GenBank/DDBJ whole genome shotgun (WGS) entry which is preliminary data.</text>
</comment>
<dbReference type="PROSITE" id="PS01180">
    <property type="entry name" value="CUB"/>
    <property type="match status" value="1"/>
</dbReference>
<keyword evidence="7" id="KW-1185">Reference proteome</keyword>
<protein>
    <submittedName>
        <fullName evidence="6">Cubilin-like protein</fullName>
    </submittedName>
</protein>
<dbReference type="CDD" id="cd00112">
    <property type="entry name" value="LDLa"/>
    <property type="match status" value="1"/>
</dbReference>
<dbReference type="EMBL" id="NCKU01001725">
    <property type="protein sequence ID" value="RWS11396.1"/>
    <property type="molecule type" value="Genomic_DNA"/>
</dbReference>
<reference evidence="6" key="2">
    <citation type="submission" date="2018-11" db="EMBL/GenBank/DDBJ databases">
        <title>Trombidioid mite genomics.</title>
        <authorList>
            <person name="Dong X."/>
        </authorList>
    </citation>
    <scope>NUCLEOTIDE SEQUENCE</scope>
    <source>
        <strain evidence="6">UoL-WK</strain>
    </source>
</reference>
<dbReference type="InterPro" id="IPR002172">
    <property type="entry name" value="LDrepeatLR_classA_rpt"/>
</dbReference>
<evidence type="ECO:0000256" key="1">
    <source>
        <dbReference type="ARBA" id="ARBA00023157"/>
    </source>
</evidence>
<evidence type="ECO:0000256" key="2">
    <source>
        <dbReference type="PROSITE-ProRule" id="PRU00124"/>
    </source>
</evidence>
<feature type="transmembrane region" description="Helical" evidence="3">
    <location>
        <begin position="1011"/>
        <end position="1034"/>
    </location>
</feature>
<accession>A0A3S4R492</accession>
<evidence type="ECO:0000313" key="5">
    <source>
        <dbReference type="EMBL" id="RWS09672.1"/>
    </source>
</evidence>
<dbReference type="Pfam" id="PF00057">
    <property type="entry name" value="Ldl_recept_a"/>
    <property type="match status" value="1"/>
</dbReference>
<name>A0A3S4R492_9ACAR</name>
<organism evidence="6 7">
    <name type="scientific">Dinothrombium tinctorium</name>
    <dbReference type="NCBI Taxonomy" id="1965070"/>
    <lineage>
        <taxon>Eukaryota</taxon>
        <taxon>Metazoa</taxon>
        <taxon>Ecdysozoa</taxon>
        <taxon>Arthropoda</taxon>
        <taxon>Chelicerata</taxon>
        <taxon>Arachnida</taxon>
        <taxon>Acari</taxon>
        <taxon>Acariformes</taxon>
        <taxon>Trombidiformes</taxon>
        <taxon>Prostigmata</taxon>
        <taxon>Anystina</taxon>
        <taxon>Parasitengona</taxon>
        <taxon>Trombidioidea</taxon>
        <taxon>Trombidiidae</taxon>
        <taxon>Dinothrombium</taxon>
    </lineage>
</organism>
<evidence type="ECO:0000259" key="4">
    <source>
        <dbReference type="PROSITE" id="PS01180"/>
    </source>
</evidence>
<dbReference type="SMART" id="SM00192">
    <property type="entry name" value="LDLa"/>
    <property type="match status" value="1"/>
</dbReference>
<dbReference type="InterPro" id="IPR000859">
    <property type="entry name" value="CUB_dom"/>
</dbReference>
<dbReference type="Gene3D" id="4.10.1220.10">
    <property type="entry name" value="EGF-type module"/>
    <property type="match status" value="1"/>
</dbReference>
<proteinExistence type="predicted"/>
<gene>
    <name evidence="6" type="ORF">B4U79_17530</name>
    <name evidence="5" type="ORF">B4U79_17673</name>
</gene>
<keyword evidence="3" id="KW-0812">Transmembrane</keyword>
<evidence type="ECO:0000256" key="3">
    <source>
        <dbReference type="SAM" id="Phobius"/>
    </source>
</evidence>
<dbReference type="InterPro" id="IPR036055">
    <property type="entry name" value="LDL_receptor-like_sf"/>
</dbReference>
<comment type="caution">
    <text evidence="2">Lacks conserved residue(s) required for the propagation of feature annotation.</text>
</comment>
<keyword evidence="1 2" id="KW-1015">Disulfide bond</keyword>
<dbReference type="InterPro" id="IPR023415">
    <property type="entry name" value="LDLR_class-A_CS"/>
</dbReference>
<evidence type="ECO:0000313" key="7">
    <source>
        <dbReference type="Proteomes" id="UP000285301"/>
    </source>
</evidence>
<feature type="domain" description="CUB" evidence="4">
    <location>
        <begin position="756"/>
        <end position="786"/>
    </location>
</feature>
<feature type="transmembrane region" description="Helical" evidence="3">
    <location>
        <begin position="7"/>
        <end position="27"/>
    </location>
</feature>
<sequence>MFSKSKSLAFNLWLNAFSAILFLSIFVTCVREVKGDYDGESKDAACTRNHRDIILNATSHSLRVQNLTNIHCNWTINIVNSSSSKTYPIYFRVNALSLDPKDNFSIHTTNGQIVYEKNGPLEYTVIFTGVISGNLSVTLVTSNNSYQRIFEVEYSYKEPNVVIPITVANERGLFSLPKYNATGFHNITTIDKFSIIFQLQPPLSFTHKLVVGFMDVTVKKEINIEGAEGNFSKYNVEVPDLIAMENKIKITLNKYELQNRDSGEVHLYYEVYNKNCTEFIGDLKLEETTHFSSLSLPSVRCLKIIESQAGTQGFQFDFGNFLFQNDMDSLTIRNGNRRNASVVVVVNKQNKGSVQNSYHDTISMGPHLYLTYESPFTSAASAKQSVLQITSFSYGGYYTEPKPIALISTSKPNIIPIVFILNSENNNKAFLQTDGKQKLKVGSLKVFNTDKIAGQEPLAMFNKDDLIPEILASSSNILRLEISNNTLFSGNLNETKSDLNKIAKANTASFAVDGTLNCGATSSWLIPQYTGTLANQTIFGLQISYMILNSSNDMITLTRYDKDKEDILSIHGKDAANSKSQSFPDFLLFANSSYLLTYSRSKSSCTQTSNIVLLQASYLLNHISDYENWVSLSVQQETVVTPDTYPNYYSLRSPLLNKYCVVDNRGCGWLFNSTSELKYFVTFKDLDLAVSHSLKIVSGQIAGGQEELRAKQALPNDNLYKNGLYLKLNVPFNKSYSIVDEMSGRGFEANIEAIDCGDFIDGSKNNSLTTPGYPKPIQFKKCIWIIDSKNVPGVHGSVLNFTYTLGDGKNKGNLTIFDTATLRDRRYVKINASLKYNAASVNRTIIVYKNVGKENLMAGINITWKLDPCKHGYCKNSNGVRCILDTWLCDGESECGDFSDEVNCNNTFCPKPAPAPSPKTGKSSGGCIIIIILMAKVYYSFSERLEYTTRRFNVSDIITNGMIEAKNLSAKAAAKFIKMTSKIVGSVALLPSLLSAKGAIIGTIIAVPIEAAAVVASGLFAGVSSFLISAPIAFKTGFKALAARNPRNVDKIVVVKLTHKSLSNEPIILIFGTHAKINSLKSKFYGEELSNPGSNGGIDSQINSPEATFPLRASHNKYLINYSSIDVYRLVSSIPKPLLLMLVRSNKRKDYESIENNSVNGSLEANLNISQKPSNFTSFDILNESIYGNLSRGKRQQSRKMRVSAAVALAEILGVKKCVQKYLCEVSCNPKRFGSTGIRVEQSLSQLEADGELNELRYKIYREALRKGKDYRMVGCNNCSLDFKDCDKTGEEMNEIAKRISLDS</sequence>
<dbReference type="Proteomes" id="UP000285301">
    <property type="component" value="Unassembled WGS sequence"/>
</dbReference>
<dbReference type="PROSITE" id="PS01209">
    <property type="entry name" value="LDLRA_1"/>
    <property type="match status" value="1"/>
</dbReference>
<keyword evidence="3" id="KW-0472">Membrane</keyword>
<dbReference type="STRING" id="1965070.A0A3S4R492"/>
<dbReference type="PROSITE" id="PS50068">
    <property type="entry name" value="LDLRA_2"/>
    <property type="match status" value="1"/>
</dbReference>
<evidence type="ECO:0000313" key="6">
    <source>
        <dbReference type="EMBL" id="RWS11396.1"/>
    </source>
</evidence>
<feature type="disulfide bond" evidence="2">
    <location>
        <begin position="889"/>
        <end position="904"/>
    </location>
</feature>
<keyword evidence="3" id="KW-1133">Transmembrane helix</keyword>
<dbReference type="EMBL" id="NCKU01002391">
    <property type="protein sequence ID" value="RWS09672.1"/>
    <property type="molecule type" value="Genomic_DNA"/>
</dbReference>